<dbReference type="EMBL" id="FNAG01000019">
    <property type="protein sequence ID" value="SDE09770.1"/>
    <property type="molecule type" value="Genomic_DNA"/>
</dbReference>
<evidence type="ECO:0000256" key="7">
    <source>
        <dbReference type="ARBA" id="ARBA00022692"/>
    </source>
</evidence>
<dbReference type="Gene3D" id="3.30.1390.30">
    <property type="entry name" value="Penicillin-binding protein 2a, domain 3"/>
    <property type="match status" value="1"/>
</dbReference>
<organism evidence="18 19">
    <name type="scientific">Aquimonas voraii</name>
    <dbReference type="NCBI Taxonomy" id="265719"/>
    <lineage>
        <taxon>Bacteria</taxon>
        <taxon>Pseudomonadati</taxon>
        <taxon>Pseudomonadota</taxon>
        <taxon>Gammaproteobacteria</taxon>
        <taxon>Lysobacterales</taxon>
        <taxon>Lysobacteraceae</taxon>
        <taxon>Aquimonas</taxon>
    </lineage>
</organism>
<keyword evidence="13 14" id="KW-0961">Cell wall biogenesis/degradation</keyword>
<dbReference type="NCBIfam" id="TIGR03423">
    <property type="entry name" value="pbp2_mrdA"/>
    <property type="match status" value="1"/>
</dbReference>
<keyword evidence="3 14" id="KW-1003">Cell membrane</keyword>
<dbReference type="InterPro" id="IPR005311">
    <property type="entry name" value="PBP_dimer"/>
</dbReference>
<evidence type="ECO:0000256" key="10">
    <source>
        <dbReference type="ARBA" id="ARBA00022984"/>
    </source>
</evidence>
<keyword evidence="6 14" id="KW-0645">Protease</keyword>
<dbReference type="SUPFAM" id="SSF56519">
    <property type="entry name" value="Penicillin binding protein dimerisation domain"/>
    <property type="match status" value="1"/>
</dbReference>
<dbReference type="Pfam" id="PF00905">
    <property type="entry name" value="Transpeptidase"/>
    <property type="match status" value="1"/>
</dbReference>
<name>A0A1G7A4T0_9GAMM</name>
<evidence type="ECO:0000313" key="18">
    <source>
        <dbReference type="EMBL" id="SDE09770.1"/>
    </source>
</evidence>
<evidence type="ECO:0000256" key="8">
    <source>
        <dbReference type="ARBA" id="ARBA00022801"/>
    </source>
</evidence>
<evidence type="ECO:0000256" key="2">
    <source>
        <dbReference type="ARBA" id="ARBA00004236"/>
    </source>
</evidence>
<keyword evidence="7 14" id="KW-0812">Transmembrane</keyword>
<dbReference type="AlphaFoldDB" id="A0A1G7A4T0"/>
<keyword evidence="12 14" id="KW-0472">Membrane</keyword>
<evidence type="ECO:0000259" key="17">
    <source>
        <dbReference type="Pfam" id="PF03717"/>
    </source>
</evidence>
<evidence type="ECO:0000256" key="15">
    <source>
        <dbReference type="SAM" id="Coils"/>
    </source>
</evidence>
<dbReference type="GO" id="GO:0009002">
    <property type="term" value="F:serine-type D-Ala-D-Ala carboxypeptidase activity"/>
    <property type="evidence" value="ECO:0007669"/>
    <property type="project" value="UniProtKB-UniRule"/>
</dbReference>
<feature type="domain" description="Penicillin-binding protein dimerisation" evidence="17">
    <location>
        <begin position="64"/>
        <end position="234"/>
    </location>
</feature>
<keyword evidence="11 14" id="KW-1133">Transmembrane helix</keyword>
<dbReference type="GO" id="GO:0008360">
    <property type="term" value="P:regulation of cell shape"/>
    <property type="evidence" value="ECO:0007669"/>
    <property type="project" value="UniProtKB-KW"/>
</dbReference>
<dbReference type="UniPathway" id="UPA00219"/>
<gene>
    <name evidence="14" type="primary">mrdA</name>
    <name evidence="18" type="ORF">SAMN04488509_1196</name>
</gene>
<evidence type="ECO:0000256" key="13">
    <source>
        <dbReference type="ARBA" id="ARBA00023316"/>
    </source>
</evidence>
<keyword evidence="5 14" id="KW-0121">Carboxypeptidase</keyword>
<keyword evidence="9 14" id="KW-0133">Cell shape</keyword>
<evidence type="ECO:0000259" key="16">
    <source>
        <dbReference type="Pfam" id="PF00905"/>
    </source>
</evidence>
<accession>A0A1G7A4T0</accession>
<evidence type="ECO:0000256" key="6">
    <source>
        <dbReference type="ARBA" id="ARBA00022670"/>
    </source>
</evidence>
<dbReference type="GO" id="GO:0071972">
    <property type="term" value="F:peptidoglycan L,D-transpeptidase activity"/>
    <property type="evidence" value="ECO:0007669"/>
    <property type="project" value="TreeGrafter"/>
</dbReference>
<evidence type="ECO:0000256" key="3">
    <source>
        <dbReference type="ARBA" id="ARBA00022475"/>
    </source>
</evidence>
<comment type="catalytic activity">
    <reaction evidence="14">
        <text>Preferential cleavage: (Ac)2-L-Lys-D-Ala-|-D-Ala. Also transpeptidation of peptidyl-alanyl moieties that are N-acyl substituents of D-alanine.</text>
        <dbReference type="EC" id="3.4.16.4"/>
    </reaction>
</comment>
<reference evidence="18 19" key="1">
    <citation type="submission" date="2016-10" db="EMBL/GenBank/DDBJ databases">
        <authorList>
            <person name="de Groot N.N."/>
        </authorList>
    </citation>
    <scope>NUCLEOTIDE SEQUENCE [LARGE SCALE GENOMIC DNA]</scope>
    <source>
        <strain evidence="18 19">DSM 16957</strain>
    </source>
</reference>
<evidence type="ECO:0000313" key="19">
    <source>
        <dbReference type="Proteomes" id="UP000199603"/>
    </source>
</evidence>
<dbReference type="RefSeq" id="WP_091245799.1">
    <property type="nucleotide sequence ID" value="NZ_FNAG01000019.1"/>
</dbReference>
<keyword evidence="18" id="KW-0808">Transferase</keyword>
<evidence type="ECO:0000256" key="4">
    <source>
        <dbReference type="ARBA" id="ARBA00022519"/>
    </source>
</evidence>
<feature type="coiled-coil region" evidence="15">
    <location>
        <begin position="95"/>
        <end position="122"/>
    </location>
</feature>
<dbReference type="InterPro" id="IPR050515">
    <property type="entry name" value="Beta-lactam/transpept"/>
</dbReference>
<dbReference type="InterPro" id="IPR017790">
    <property type="entry name" value="Penicillin-binding_protein_2"/>
</dbReference>
<protein>
    <recommendedName>
        <fullName evidence="14">Peptidoglycan D,D-transpeptidase MrdA</fullName>
        <ecNumber evidence="14">3.4.16.4</ecNumber>
    </recommendedName>
    <alternativeName>
        <fullName evidence="14">Penicillin-binding protein 2</fullName>
        <shortName evidence="14">PBP-2</shortName>
    </alternativeName>
</protein>
<dbReference type="InterPro" id="IPR001460">
    <property type="entry name" value="PCN-bd_Tpept"/>
</dbReference>
<evidence type="ECO:0000256" key="1">
    <source>
        <dbReference type="ARBA" id="ARBA00004167"/>
    </source>
</evidence>
<dbReference type="Gene3D" id="3.90.1310.10">
    <property type="entry name" value="Penicillin-binding protein 2a (Domain 2)"/>
    <property type="match status" value="1"/>
</dbReference>
<keyword evidence="19" id="KW-1185">Reference proteome</keyword>
<dbReference type="Pfam" id="PF03717">
    <property type="entry name" value="PBP_dimer"/>
    <property type="match status" value="1"/>
</dbReference>
<dbReference type="GO" id="GO:0006508">
    <property type="term" value="P:proteolysis"/>
    <property type="evidence" value="ECO:0007669"/>
    <property type="project" value="UniProtKB-KW"/>
</dbReference>
<evidence type="ECO:0000256" key="12">
    <source>
        <dbReference type="ARBA" id="ARBA00023136"/>
    </source>
</evidence>
<dbReference type="PANTHER" id="PTHR30627">
    <property type="entry name" value="PEPTIDOGLYCAN D,D-TRANSPEPTIDASE"/>
    <property type="match status" value="1"/>
</dbReference>
<dbReference type="HAMAP" id="MF_02081">
    <property type="entry name" value="MrdA_transpept"/>
    <property type="match status" value="1"/>
</dbReference>
<dbReference type="SUPFAM" id="SSF56601">
    <property type="entry name" value="beta-lactamase/transpeptidase-like"/>
    <property type="match status" value="1"/>
</dbReference>
<comment type="subcellular location">
    <subcellularLocation>
        <location evidence="2">Cell membrane</location>
    </subcellularLocation>
    <subcellularLocation>
        <location evidence="1">Membrane</location>
        <topology evidence="1">Single-pass membrane protein</topology>
    </subcellularLocation>
</comment>
<feature type="active site" description="Acyl-ester intermediate" evidence="14">
    <location>
        <position position="326"/>
    </location>
</feature>
<proteinExistence type="inferred from homology"/>
<dbReference type="OrthoDB" id="9766847at2"/>
<comment type="pathway">
    <text evidence="14">Cell wall biogenesis; peptidoglycan biosynthesis.</text>
</comment>
<dbReference type="Proteomes" id="UP000199603">
    <property type="component" value="Unassembled WGS sequence"/>
</dbReference>
<dbReference type="Gene3D" id="3.40.710.10">
    <property type="entry name" value="DD-peptidase/beta-lactamase superfamily"/>
    <property type="match status" value="1"/>
</dbReference>
<keyword evidence="10 14" id="KW-0573">Peptidoglycan synthesis</keyword>
<comment type="function">
    <text evidence="14">Catalyzes cross-linking of the peptidoglycan cell wall.</text>
</comment>
<evidence type="ECO:0000256" key="11">
    <source>
        <dbReference type="ARBA" id="ARBA00022989"/>
    </source>
</evidence>
<sequence length="617" mass="67236">MRGVRRLRDAAAEARLFRSRAAIAFVLALVVLAALGTRFAHLQVVRHEEYATESEANRIRSRPIVPARGLIYDRAGRLLADNVPAYRLELVPEQVEDLDATLRSLTELLQLTEEDLQSFEADRLSKRRFQAVPLKLRLSESEVARFAVRRHEFPGVDVVPYLTRRYPYGELLAHVIGYVGRIDAQDQEILDPARYRGATHVGKSGIERFYESRLHGQVGIERVEINAEGRTLRVLERQAAESGEHLYLSLDLELQQAAVSAFAGQSGAAVAMDPRTGEVLAMVSLPSYDPNPFVNGIGRAAYADLLNAPSRPLFNRVLLGGYEPGSTLKPFIGLAGLELGLRRPSDTVFSSGAFRLPGQEREYRDWRRGGHGTIDLRESLAQSVNTYYYQLALDLGIERLTGYVAQFGFGAPTGIDLIGESSGILPTPAWKRAARNQPWYPGETVIAGIGQGFWVTTPLQLAYATAILAAGGERHPPHLLRSAQAGFDAEIVQVDVPPLGPPLSIRPDHLEAVVEGMEAVMHGPTGTARAMGEGLSYRIASKTGTAQRVSRSGATDVDPSRLTANQRNQALFIAFAPASEPTIALALVIEAGGSGTRAAAPVARQILDAWILREAAP</sequence>
<keyword evidence="15" id="KW-0175">Coiled coil</keyword>
<dbReference type="GO" id="GO:0016740">
    <property type="term" value="F:transferase activity"/>
    <property type="evidence" value="ECO:0007669"/>
    <property type="project" value="UniProtKB-KW"/>
</dbReference>
<dbReference type="GO" id="GO:0009252">
    <property type="term" value="P:peptidoglycan biosynthetic process"/>
    <property type="evidence" value="ECO:0007669"/>
    <property type="project" value="UniProtKB-UniRule"/>
</dbReference>
<comment type="similarity">
    <text evidence="14">Belongs to the transpeptidase family. MrdA subfamily.</text>
</comment>
<evidence type="ECO:0000256" key="14">
    <source>
        <dbReference type="HAMAP-Rule" id="MF_02081"/>
    </source>
</evidence>
<dbReference type="STRING" id="265719.SAMN04488509_1196"/>
<comment type="caution">
    <text evidence="14">Lacks conserved residue(s) required for the propagation of feature annotation.</text>
</comment>
<dbReference type="GO" id="GO:0008658">
    <property type="term" value="F:penicillin binding"/>
    <property type="evidence" value="ECO:0007669"/>
    <property type="project" value="UniProtKB-UniRule"/>
</dbReference>
<dbReference type="InterPro" id="IPR036138">
    <property type="entry name" value="PBP_dimer_sf"/>
</dbReference>
<dbReference type="InterPro" id="IPR012338">
    <property type="entry name" value="Beta-lactam/transpept-like"/>
</dbReference>
<dbReference type="GO" id="GO:0071555">
    <property type="term" value="P:cell wall organization"/>
    <property type="evidence" value="ECO:0007669"/>
    <property type="project" value="UniProtKB-KW"/>
</dbReference>
<dbReference type="PANTHER" id="PTHR30627:SF2">
    <property type="entry name" value="PEPTIDOGLYCAN D,D-TRANSPEPTIDASE MRDA"/>
    <property type="match status" value="1"/>
</dbReference>
<evidence type="ECO:0000256" key="9">
    <source>
        <dbReference type="ARBA" id="ARBA00022960"/>
    </source>
</evidence>
<keyword evidence="8 14" id="KW-0378">Hydrolase</keyword>
<keyword evidence="4 14" id="KW-0997">Cell inner membrane</keyword>
<dbReference type="EC" id="3.4.16.4" evidence="14"/>
<evidence type="ECO:0000256" key="5">
    <source>
        <dbReference type="ARBA" id="ARBA00022645"/>
    </source>
</evidence>
<feature type="domain" description="Penicillin-binding protein transpeptidase" evidence="16">
    <location>
        <begin position="267"/>
        <end position="608"/>
    </location>
</feature>
<dbReference type="GO" id="GO:0005886">
    <property type="term" value="C:plasma membrane"/>
    <property type="evidence" value="ECO:0007669"/>
    <property type="project" value="UniProtKB-SubCell"/>
</dbReference>